<evidence type="ECO:0000256" key="2">
    <source>
        <dbReference type="ARBA" id="ARBA00022475"/>
    </source>
</evidence>
<feature type="transmembrane region" description="Helical" evidence="6">
    <location>
        <begin position="725"/>
        <end position="742"/>
    </location>
</feature>
<dbReference type="RefSeq" id="WP_078766767.1">
    <property type="nucleotide sequence ID" value="NZ_FUXZ01000012.1"/>
</dbReference>
<keyword evidence="5 6" id="KW-0472">Membrane</keyword>
<feature type="transmembrane region" description="Helical" evidence="6">
    <location>
        <begin position="362"/>
        <end position="382"/>
    </location>
</feature>
<accession>A0A1T4VXY0</accession>
<comment type="subcellular location">
    <subcellularLocation>
        <location evidence="1">Cell membrane</location>
        <topology evidence="1">Multi-pass membrane protein</topology>
    </subcellularLocation>
</comment>
<keyword evidence="4 6" id="KW-1133">Transmembrane helix</keyword>
<feature type="transmembrane region" description="Helical" evidence="6">
    <location>
        <begin position="20"/>
        <end position="44"/>
    </location>
</feature>
<dbReference type="PANTHER" id="PTHR30287">
    <property type="entry name" value="MEMBRANE COMPONENT OF PREDICTED ABC SUPERFAMILY METABOLITE UPTAKE TRANSPORTER"/>
    <property type="match status" value="1"/>
</dbReference>
<dbReference type="EMBL" id="FUXZ01000012">
    <property type="protein sequence ID" value="SKA69833.1"/>
    <property type="molecule type" value="Genomic_DNA"/>
</dbReference>
<evidence type="ECO:0000256" key="5">
    <source>
        <dbReference type="ARBA" id="ARBA00023136"/>
    </source>
</evidence>
<evidence type="ECO:0000256" key="1">
    <source>
        <dbReference type="ARBA" id="ARBA00004651"/>
    </source>
</evidence>
<protein>
    <submittedName>
        <fullName evidence="8">Putative ABC transport system permease protein</fullName>
    </submittedName>
</protein>
<feature type="transmembrane region" description="Helical" evidence="6">
    <location>
        <begin position="630"/>
        <end position="649"/>
    </location>
</feature>
<dbReference type="Proteomes" id="UP000190814">
    <property type="component" value="Unassembled WGS sequence"/>
</dbReference>
<proteinExistence type="predicted"/>
<keyword evidence="2" id="KW-1003">Cell membrane</keyword>
<evidence type="ECO:0000256" key="6">
    <source>
        <dbReference type="SAM" id="Phobius"/>
    </source>
</evidence>
<gene>
    <name evidence="8" type="ORF">SAMN02745111_01926</name>
</gene>
<reference evidence="8 9" key="1">
    <citation type="submission" date="2017-02" db="EMBL/GenBank/DDBJ databases">
        <authorList>
            <person name="Peterson S.W."/>
        </authorList>
    </citation>
    <scope>NUCLEOTIDE SEQUENCE [LARGE SCALE GENOMIC DNA]</scope>
    <source>
        <strain evidence="8 9">ATCC 35992</strain>
    </source>
</reference>
<evidence type="ECO:0000313" key="9">
    <source>
        <dbReference type="Proteomes" id="UP000190814"/>
    </source>
</evidence>
<sequence>MRNPLVKRLPKELLGDFKKYMIMFLFLILMIAMGAGDLVASFSMNKSFDETKEKYNLEDGNFRLYDKASDKFVENINKKGVKVYENFYKELEEFDDEDGKADATVRIFKNRTEINKVCIMEGRLPKADDEICIDRLHADYKDIKVGDTIGVDGKKFKVVGFVSLSDYNCLFQNNEDMMFDADKFNVAIVNDSFFDNDTHKVYYNYSWIYDNAPENKKEEKKVSDKLLEDIIAEATATENRVDGFIPEYQNQATNFAKDDVGKDSVFVKYILYVLIAVVAFIFAITINNTIEKESAVIGTLRASGYTRTELLVHYMSIPVFVTLLGAAIGNILGYTCMKNVIANMYYNSYSLPTFETLWNQDAFILTTVVPVVLTIIINFIMISKKLRLSPLRFLRHDLSTSKKKKAMRLPRISFFGRFRLRIILQNIISYFVLIFGIFLAGVMMFFCKAAPITINHYQDTVEEQLVAPYQYILKQNVDMEGNVITTSNKTAKKVCMETLITSNKYKEEIIVYGIDDEEFKDLKDNEVLVSNYYQDKFDLKDGEILKLEEEYEDGKYTFKNTGIYEKGTGISIYMNLEQFRKIFEKDENFFNGFLSETKITDIDENYIYRTITVDDILKTSRQLNHSMGDFMDIFAGFSFGFAMLLMYLLTKIVIEKNETSISMVKVLGYSNGEINRLYMLSTTMVVAFGVILSVVLSHVLMAVIWKAYLLNMPGWLPYYMPVKNIIEVAVVLFIAYVIIAAFDMRRIKKIPLSAALKNVE</sequence>
<dbReference type="Pfam" id="PF02687">
    <property type="entry name" value="FtsX"/>
    <property type="match status" value="2"/>
</dbReference>
<evidence type="ECO:0000259" key="7">
    <source>
        <dbReference type="Pfam" id="PF02687"/>
    </source>
</evidence>
<dbReference type="STRING" id="39495.SAMN02745111_01926"/>
<evidence type="ECO:0000256" key="3">
    <source>
        <dbReference type="ARBA" id="ARBA00022692"/>
    </source>
</evidence>
<dbReference type="InterPro" id="IPR003838">
    <property type="entry name" value="ABC3_permease_C"/>
</dbReference>
<dbReference type="AlphaFoldDB" id="A0A1T4VXY0"/>
<evidence type="ECO:0000313" key="8">
    <source>
        <dbReference type="EMBL" id="SKA69833.1"/>
    </source>
</evidence>
<feature type="transmembrane region" description="Helical" evidence="6">
    <location>
        <begin position="427"/>
        <end position="446"/>
    </location>
</feature>
<dbReference type="GO" id="GO:0005886">
    <property type="term" value="C:plasma membrane"/>
    <property type="evidence" value="ECO:0007669"/>
    <property type="project" value="UniProtKB-SubCell"/>
</dbReference>
<name>A0A1T4VXY0_9FIRM</name>
<feature type="transmembrane region" description="Helical" evidence="6">
    <location>
        <begin position="269"/>
        <end position="290"/>
    </location>
</feature>
<feature type="transmembrane region" description="Helical" evidence="6">
    <location>
        <begin position="311"/>
        <end position="334"/>
    </location>
</feature>
<keyword evidence="9" id="KW-1185">Reference proteome</keyword>
<keyword evidence="3 6" id="KW-0812">Transmembrane</keyword>
<feature type="domain" description="ABC3 transporter permease C-terminal" evidence="7">
    <location>
        <begin position="270"/>
        <end position="385"/>
    </location>
</feature>
<organism evidence="8 9">
    <name type="scientific">Eubacterium uniforme</name>
    <dbReference type="NCBI Taxonomy" id="39495"/>
    <lineage>
        <taxon>Bacteria</taxon>
        <taxon>Bacillati</taxon>
        <taxon>Bacillota</taxon>
        <taxon>Clostridia</taxon>
        <taxon>Eubacteriales</taxon>
        <taxon>Eubacteriaceae</taxon>
        <taxon>Eubacterium</taxon>
    </lineage>
</organism>
<dbReference type="InterPro" id="IPR038766">
    <property type="entry name" value="Membrane_comp_ABC_pdt"/>
</dbReference>
<feature type="domain" description="ABC3 transporter permease C-terminal" evidence="7">
    <location>
        <begin position="633"/>
        <end position="751"/>
    </location>
</feature>
<evidence type="ECO:0000256" key="4">
    <source>
        <dbReference type="ARBA" id="ARBA00022989"/>
    </source>
</evidence>
<dbReference type="OrthoDB" id="2934570at2"/>
<feature type="transmembrane region" description="Helical" evidence="6">
    <location>
        <begin position="677"/>
        <end position="705"/>
    </location>
</feature>
<dbReference type="PANTHER" id="PTHR30287:SF2">
    <property type="entry name" value="BLL1001 PROTEIN"/>
    <property type="match status" value="1"/>
</dbReference>